<dbReference type="RefSeq" id="WP_109055115.1">
    <property type="nucleotide sequence ID" value="NZ_QDKJ01000011.1"/>
</dbReference>
<name>A0A2U1TP13_9GAMM</name>
<accession>A0A2U1TP13</accession>
<dbReference type="InterPro" id="IPR005624">
    <property type="entry name" value="PduO/GlcC-like"/>
</dbReference>
<dbReference type="AlphaFoldDB" id="A0A2U1TP13"/>
<dbReference type="PIRSF" id="PIRSF008757">
    <property type="entry name" value="UCP008757"/>
    <property type="match status" value="1"/>
</dbReference>
<reference evidence="2 3" key="1">
    <citation type="submission" date="2018-04" db="EMBL/GenBank/DDBJ databases">
        <title>Brenneria corticis sp.nov.</title>
        <authorList>
            <person name="Li Y."/>
        </authorList>
    </citation>
    <scope>NUCLEOTIDE SEQUENCE [LARGE SCALE GENOMIC DNA]</scope>
    <source>
        <strain evidence="2 3">LMG 27715</strain>
    </source>
</reference>
<organism evidence="2 3">
    <name type="scientific">Brenneria roseae subsp. americana</name>
    <dbReference type="NCBI Taxonomy" id="1508507"/>
    <lineage>
        <taxon>Bacteria</taxon>
        <taxon>Pseudomonadati</taxon>
        <taxon>Pseudomonadota</taxon>
        <taxon>Gammaproteobacteria</taxon>
        <taxon>Enterobacterales</taxon>
        <taxon>Pectobacteriaceae</taxon>
        <taxon>Brenneria</taxon>
    </lineage>
</organism>
<dbReference type="PANTHER" id="PTHR28255">
    <property type="match status" value="1"/>
</dbReference>
<sequence length="168" mass="19016">MNVQHQFELCQQQQQLIVLPEFNRQLAWSLGEAIKHQAERQSLSLAMSITVNHQTWFSYAMPGTTKENLDWLRRKRNVVELLEMSSYAASLMLQVRQTTLSARYGVNERDYAAFGGGFPLQVKHAGIVGSVVVSGAPHREDHSFLVGVLARFAGLTEETIDRLMQEVQ</sequence>
<dbReference type="Gene3D" id="3.30.450.150">
    <property type="entry name" value="Haem-degrading domain"/>
    <property type="match status" value="1"/>
</dbReference>
<dbReference type="Proteomes" id="UP000245138">
    <property type="component" value="Unassembled WGS sequence"/>
</dbReference>
<dbReference type="SUPFAM" id="SSF143744">
    <property type="entry name" value="GlcG-like"/>
    <property type="match status" value="1"/>
</dbReference>
<dbReference type="Pfam" id="PF03928">
    <property type="entry name" value="HbpS-like"/>
    <property type="match status" value="1"/>
</dbReference>
<keyword evidence="3" id="KW-1185">Reference proteome</keyword>
<evidence type="ECO:0000313" key="2">
    <source>
        <dbReference type="EMBL" id="PWC11143.1"/>
    </source>
</evidence>
<dbReference type="PANTHER" id="PTHR28255:SF1">
    <property type="entry name" value="UPF0303 PROTEIN YBR137W"/>
    <property type="match status" value="1"/>
</dbReference>
<dbReference type="OrthoDB" id="9815315at2"/>
<comment type="caution">
    <text evidence="2">The sequence shown here is derived from an EMBL/GenBank/DDBJ whole genome shotgun (WGS) entry which is preliminary data.</text>
</comment>
<dbReference type="EMBL" id="QDKJ01000011">
    <property type="protein sequence ID" value="PWC11143.1"/>
    <property type="molecule type" value="Genomic_DNA"/>
</dbReference>
<evidence type="ECO:0000313" key="3">
    <source>
        <dbReference type="Proteomes" id="UP000245138"/>
    </source>
</evidence>
<dbReference type="InterPro" id="IPR038084">
    <property type="entry name" value="PduO/GlcC-like_sf"/>
</dbReference>
<dbReference type="InterPro" id="IPR010371">
    <property type="entry name" value="YBR137W-like"/>
</dbReference>
<comment type="similarity">
    <text evidence="1">Belongs to the UPF0303 family.</text>
</comment>
<protein>
    <recommendedName>
        <fullName evidence="1">UPF0303 protein B4923_14730</fullName>
    </recommendedName>
</protein>
<evidence type="ECO:0000256" key="1">
    <source>
        <dbReference type="HAMAP-Rule" id="MF_00761"/>
    </source>
</evidence>
<dbReference type="NCBIfam" id="NF002696">
    <property type="entry name" value="PRK02487.1-5"/>
    <property type="match status" value="1"/>
</dbReference>
<proteinExistence type="inferred from homology"/>
<gene>
    <name evidence="2" type="ORF">B4923_14730</name>
</gene>
<dbReference type="HAMAP" id="MF_00761">
    <property type="entry name" value="UPF0303"/>
    <property type="match status" value="1"/>
</dbReference>